<evidence type="ECO:0000256" key="1">
    <source>
        <dbReference type="ARBA" id="ARBA00008007"/>
    </source>
</evidence>
<dbReference type="STRING" id="1335757.SPICUR_01565"/>
<dbReference type="AlphaFoldDB" id="U5T588"/>
<accession>U5T588</accession>
<keyword evidence="3" id="KW-1185">Reference proteome</keyword>
<dbReference type="InterPro" id="IPR029057">
    <property type="entry name" value="PRTase-like"/>
</dbReference>
<organism evidence="2 3">
    <name type="scientific">Spiribacter curvatus</name>
    <dbReference type="NCBI Taxonomy" id="1335757"/>
    <lineage>
        <taxon>Bacteria</taxon>
        <taxon>Pseudomonadati</taxon>
        <taxon>Pseudomonadota</taxon>
        <taxon>Gammaproteobacteria</taxon>
        <taxon>Chromatiales</taxon>
        <taxon>Ectothiorhodospiraceae</taxon>
        <taxon>Spiribacter</taxon>
    </lineage>
</organism>
<dbReference type="HOGENOM" id="CLU_054549_0_2_6"/>
<name>U5T588_9GAMM</name>
<dbReference type="eggNOG" id="COG1040">
    <property type="taxonomic scope" value="Bacteria"/>
</dbReference>
<reference evidence="2 3" key="1">
    <citation type="journal article" date="2013" name="BMC Genomics">
        <title>Genomes of "Spiribacter", a streamlined, successful halophilic bacterium.</title>
        <authorList>
            <person name="Lopez-Perez M."/>
            <person name="Ghai R."/>
            <person name="Leon M.J."/>
            <person name="Rodriguez-Olmos A."/>
            <person name="Copa-Patino J.L."/>
            <person name="Soliveri J."/>
            <person name="Sanchez-Porro C."/>
            <person name="Ventosa A."/>
            <person name="Rodriguez-Valera F."/>
        </authorList>
    </citation>
    <scope>NUCLEOTIDE SEQUENCE [LARGE SCALE GENOMIC DNA]</scope>
    <source>
        <strain evidence="2 3">UAH-SP71</strain>
    </source>
</reference>
<dbReference type="InterPro" id="IPR051910">
    <property type="entry name" value="ComF/GntX_DNA_util-trans"/>
</dbReference>
<sequence length="175" mass="19114">MASGASECTGCLADPPPFHRARVLWTYGEGVDELIRSFKLHENLAAGRLLTELAAESLRERHAPCHGPLVPMPLHPARYRARGFNQSALIARWLGGPMKASLIRRHRNTPPQRGRSAADRRVALHNAFQLQQPPPRVVTLVDDVITTGASLAAVADCLRQGGVERIEVIALARAI</sequence>
<evidence type="ECO:0008006" key="4">
    <source>
        <dbReference type="Google" id="ProtNLM"/>
    </source>
</evidence>
<dbReference type="PANTHER" id="PTHR47505">
    <property type="entry name" value="DNA UTILIZATION PROTEIN YHGH"/>
    <property type="match status" value="1"/>
</dbReference>
<dbReference type="InterPro" id="IPR000836">
    <property type="entry name" value="PRTase_dom"/>
</dbReference>
<dbReference type="EMBL" id="CP005990">
    <property type="protein sequence ID" value="AGY91332.1"/>
    <property type="molecule type" value="Genomic_DNA"/>
</dbReference>
<dbReference type="KEGG" id="spiu:SPICUR_01565"/>
<gene>
    <name evidence="2" type="ORF">SPICUR_01565</name>
</gene>
<protein>
    <recommendedName>
        <fullName evidence="4">Phosphoribosyltransferase domain-containing protein</fullName>
    </recommendedName>
</protein>
<dbReference type="CDD" id="cd06223">
    <property type="entry name" value="PRTases_typeI"/>
    <property type="match status" value="1"/>
</dbReference>
<dbReference type="PATRIC" id="fig|1335757.3.peg.308"/>
<dbReference type="Gene3D" id="3.40.50.2020">
    <property type="match status" value="1"/>
</dbReference>
<comment type="similarity">
    <text evidence="1">Belongs to the ComF/GntX family.</text>
</comment>
<dbReference type="Proteomes" id="UP000017640">
    <property type="component" value="Chromosome"/>
</dbReference>
<evidence type="ECO:0000313" key="3">
    <source>
        <dbReference type="Proteomes" id="UP000017640"/>
    </source>
</evidence>
<dbReference type="PANTHER" id="PTHR47505:SF1">
    <property type="entry name" value="DNA UTILIZATION PROTEIN YHGH"/>
    <property type="match status" value="1"/>
</dbReference>
<dbReference type="SUPFAM" id="SSF53271">
    <property type="entry name" value="PRTase-like"/>
    <property type="match status" value="1"/>
</dbReference>
<evidence type="ECO:0000313" key="2">
    <source>
        <dbReference type="EMBL" id="AGY91332.1"/>
    </source>
</evidence>
<proteinExistence type="inferred from homology"/>